<comment type="subunit">
    <text evidence="8">Composed of two chains; the small (or glutamine) chain promotes the hydrolysis of glutamine to ammonia, which is used by the large (or ammonia) chain to synthesize carbamoyl phosphate. Tetramer of heterodimers (alpha,beta)4.</text>
</comment>
<dbReference type="PANTHER" id="PTHR43418">
    <property type="entry name" value="MULTIFUNCTIONAL TRYPTOPHAN BIOSYNTHESIS PROTEIN-RELATED"/>
    <property type="match status" value="1"/>
</dbReference>
<dbReference type="Gene3D" id="3.50.30.20">
    <property type="entry name" value="Carbamoyl-phosphate synthase small subunit, N-terminal domain"/>
    <property type="match status" value="1"/>
</dbReference>
<comment type="similarity">
    <text evidence="2 8">Belongs to the CarA family.</text>
</comment>
<dbReference type="InterPro" id="IPR036480">
    <property type="entry name" value="CarbP_synth_ssu_N_sf"/>
</dbReference>
<feature type="binding site" evidence="8">
    <location>
        <position position="223"/>
    </location>
    <ligand>
        <name>L-glutamine</name>
        <dbReference type="ChEBI" id="CHEBI:58359"/>
    </ligand>
</feature>
<dbReference type="EMBL" id="JBHUHO010000030">
    <property type="protein sequence ID" value="MFD2116199.1"/>
    <property type="molecule type" value="Genomic_DNA"/>
</dbReference>
<evidence type="ECO:0000259" key="9">
    <source>
        <dbReference type="SMART" id="SM01097"/>
    </source>
</evidence>
<dbReference type="NCBIfam" id="TIGR01368">
    <property type="entry name" value="CPSaseIIsmall"/>
    <property type="match status" value="1"/>
</dbReference>
<dbReference type="InterPro" id="IPR002474">
    <property type="entry name" value="CarbamoylP_synth_ssu_N"/>
</dbReference>
<evidence type="ECO:0000256" key="8">
    <source>
        <dbReference type="HAMAP-Rule" id="MF_01209"/>
    </source>
</evidence>
<comment type="pathway">
    <text evidence="1 8">Amino-acid biosynthesis; L-arginine biosynthesis; carbamoyl phosphate from bicarbonate: step 1/1.</text>
</comment>
<evidence type="ECO:0000256" key="4">
    <source>
        <dbReference type="ARBA" id="ARBA00022741"/>
    </source>
</evidence>
<sequence>MQARLILEDGTIFTGKSFGAQTEHTGEVIFHTGVTGYQELITSPSNAGQIVVMTYPLVGNYGITREDFEVMIPQIQGLIVKSYEAYPSNWRAQHSLEQLLVKHGIPAISNIDTRMLTRKIREYGTMRGIITTSTEASEVLIAKLQQSQQLDAIALIERAATKTMYFNPGQRERVVLLDFGTKKSLLQQLAKRECDVVIVPYDTSAAEIDQLAPDGIVLSDGPGNPEQLLHIVETVKQLLVKYPLFGIGLGHYLFALASGARTEKMKYGHHGGNYPVKQLANNRCYITSQNHNYVVYKDSVQSTDLAISYINNNDGTVEGLQHLNYPAFSVQFQPGAGSHDTLFLFDEFIDMMNNHKQSTKDAMPQAKLLQQLKGALQHASK</sequence>
<keyword evidence="4 8" id="KW-0547">Nucleotide-binding</keyword>
<proteinExistence type="inferred from homology"/>
<comment type="pathway">
    <text evidence="8">Pyrimidine metabolism; UMP biosynthesis via de novo pathway; (S)-dihydroorotate from bicarbonate: step 1/3.</text>
</comment>
<dbReference type="PANTHER" id="PTHR43418:SF7">
    <property type="entry name" value="CARBAMOYL-PHOSPHATE SYNTHASE SMALL CHAIN"/>
    <property type="match status" value="1"/>
</dbReference>
<keyword evidence="8" id="KW-0055">Arginine biosynthesis</keyword>
<dbReference type="CDD" id="cd01744">
    <property type="entry name" value="GATase1_CPSase"/>
    <property type="match status" value="1"/>
</dbReference>
<protein>
    <recommendedName>
        <fullName evidence="8">Carbamoyl phosphate synthase small chain</fullName>
        <ecNumber evidence="8">6.3.5.5</ecNumber>
    </recommendedName>
    <alternativeName>
        <fullName evidence="8">Carbamoyl phosphate synthetase glutamine chain</fullName>
    </alternativeName>
</protein>
<evidence type="ECO:0000256" key="2">
    <source>
        <dbReference type="ARBA" id="ARBA00007800"/>
    </source>
</evidence>
<feature type="binding site" evidence="8">
    <location>
        <position position="221"/>
    </location>
    <ligand>
        <name>L-glutamine</name>
        <dbReference type="ChEBI" id="CHEBI:58359"/>
    </ligand>
</feature>
<dbReference type="NCBIfam" id="NF009475">
    <property type="entry name" value="PRK12838.1"/>
    <property type="match status" value="1"/>
</dbReference>
<dbReference type="Pfam" id="PF00117">
    <property type="entry name" value="GATase"/>
    <property type="match status" value="1"/>
</dbReference>
<dbReference type="InterPro" id="IPR050472">
    <property type="entry name" value="Anth_synth/Amidotransfase"/>
</dbReference>
<dbReference type="SUPFAM" id="SSF52021">
    <property type="entry name" value="Carbamoyl phosphate synthetase, small subunit N-terminal domain"/>
    <property type="match status" value="1"/>
</dbReference>
<evidence type="ECO:0000256" key="7">
    <source>
        <dbReference type="ARBA" id="ARBA00048816"/>
    </source>
</evidence>
<feature type="binding site" evidence="8">
    <location>
        <position position="45"/>
    </location>
    <ligand>
        <name>L-glutamine</name>
        <dbReference type="ChEBI" id="CHEBI:58359"/>
    </ligand>
</feature>
<comment type="catalytic activity">
    <reaction evidence="7 8">
        <text>hydrogencarbonate + L-glutamine + 2 ATP + H2O = carbamoyl phosphate + L-glutamate + 2 ADP + phosphate + 2 H(+)</text>
        <dbReference type="Rhea" id="RHEA:18633"/>
        <dbReference type="ChEBI" id="CHEBI:15377"/>
        <dbReference type="ChEBI" id="CHEBI:15378"/>
        <dbReference type="ChEBI" id="CHEBI:17544"/>
        <dbReference type="ChEBI" id="CHEBI:29985"/>
        <dbReference type="ChEBI" id="CHEBI:30616"/>
        <dbReference type="ChEBI" id="CHEBI:43474"/>
        <dbReference type="ChEBI" id="CHEBI:58228"/>
        <dbReference type="ChEBI" id="CHEBI:58359"/>
        <dbReference type="ChEBI" id="CHEBI:456216"/>
        <dbReference type="EC" id="6.3.5.5"/>
    </reaction>
</comment>
<dbReference type="InterPro" id="IPR006274">
    <property type="entry name" value="CarbamoylP_synth_ssu"/>
</dbReference>
<feature type="domain" description="Carbamoyl-phosphate synthase small subunit N-terminal" evidence="9">
    <location>
        <begin position="1"/>
        <end position="131"/>
    </location>
</feature>
<evidence type="ECO:0000256" key="3">
    <source>
        <dbReference type="ARBA" id="ARBA00022598"/>
    </source>
</evidence>
<name>A0ABW4YKM8_9BACL</name>
<dbReference type="Pfam" id="PF00988">
    <property type="entry name" value="CPSase_sm_chain"/>
    <property type="match status" value="1"/>
</dbReference>
<feature type="binding site" evidence="8">
    <location>
        <position position="293"/>
    </location>
    <ligand>
        <name>L-glutamine</name>
        <dbReference type="ChEBI" id="CHEBI:58359"/>
    </ligand>
</feature>
<keyword evidence="5 8" id="KW-0067">ATP-binding</keyword>
<dbReference type="Proteomes" id="UP001597362">
    <property type="component" value="Unassembled WGS sequence"/>
</dbReference>
<gene>
    <name evidence="8" type="primary">carA</name>
    <name evidence="10" type="ORF">ACFSJH_10745</name>
</gene>
<dbReference type="SUPFAM" id="SSF52317">
    <property type="entry name" value="Class I glutamine amidotransferase-like"/>
    <property type="match status" value="1"/>
</dbReference>
<dbReference type="HAMAP" id="MF_01209">
    <property type="entry name" value="CPSase_S_chain"/>
    <property type="match status" value="1"/>
</dbReference>
<feature type="region of interest" description="CPSase" evidence="8">
    <location>
        <begin position="1"/>
        <end position="172"/>
    </location>
</feature>
<feature type="binding site" evidence="8">
    <location>
        <position position="249"/>
    </location>
    <ligand>
        <name>L-glutamine</name>
        <dbReference type="ChEBI" id="CHEBI:58359"/>
    </ligand>
</feature>
<dbReference type="InterPro" id="IPR029062">
    <property type="entry name" value="Class_I_gatase-like"/>
</dbReference>
<organism evidence="10 11">
    <name type="scientific">Paenibacillus yanchengensis</name>
    <dbReference type="NCBI Taxonomy" id="2035833"/>
    <lineage>
        <taxon>Bacteria</taxon>
        <taxon>Bacillati</taxon>
        <taxon>Bacillota</taxon>
        <taxon>Bacilli</taxon>
        <taxon>Bacillales</taxon>
        <taxon>Paenibacillaceae</taxon>
        <taxon>Paenibacillus</taxon>
    </lineage>
</organism>
<keyword evidence="3 8" id="KW-0436">Ligase</keyword>
<keyword evidence="8" id="KW-0665">Pyrimidine biosynthesis</keyword>
<feature type="binding site" evidence="8">
    <location>
        <position position="290"/>
    </location>
    <ligand>
        <name>L-glutamine</name>
        <dbReference type="ChEBI" id="CHEBI:58359"/>
    </ligand>
</feature>
<evidence type="ECO:0000256" key="5">
    <source>
        <dbReference type="ARBA" id="ARBA00022840"/>
    </source>
</evidence>
<evidence type="ECO:0000313" key="10">
    <source>
        <dbReference type="EMBL" id="MFD2116199.1"/>
    </source>
</evidence>
<dbReference type="SMART" id="SM01097">
    <property type="entry name" value="CPSase_sm_chain"/>
    <property type="match status" value="1"/>
</dbReference>
<dbReference type="PROSITE" id="PS51273">
    <property type="entry name" value="GATASE_TYPE_1"/>
    <property type="match status" value="1"/>
</dbReference>
<dbReference type="Gene3D" id="3.40.50.880">
    <property type="match status" value="1"/>
</dbReference>
<accession>A0ABW4YKM8</accession>
<comment type="catalytic activity">
    <reaction evidence="8">
        <text>L-glutamine + H2O = L-glutamate + NH4(+)</text>
        <dbReference type="Rhea" id="RHEA:15889"/>
        <dbReference type="ChEBI" id="CHEBI:15377"/>
        <dbReference type="ChEBI" id="CHEBI:28938"/>
        <dbReference type="ChEBI" id="CHEBI:29985"/>
        <dbReference type="ChEBI" id="CHEBI:58359"/>
    </reaction>
</comment>
<dbReference type="PRINTS" id="PR00099">
    <property type="entry name" value="CPSGATASE"/>
</dbReference>
<evidence type="ECO:0000256" key="1">
    <source>
        <dbReference type="ARBA" id="ARBA00005077"/>
    </source>
</evidence>
<keyword evidence="8" id="KW-0028">Amino-acid biosynthesis</keyword>
<keyword evidence="6 8" id="KW-0315">Glutamine amidotransferase</keyword>
<comment type="function">
    <text evidence="8">Small subunit of the glutamine-dependent carbamoyl phosphate synthetase (CPSase). CPSase catalyzes the formation of carbamoyl phosphate from the ammonia moiety of glutamine, carbonate, and phosphate donated by ATP, constituting the first step of 2 biosynthetic pathways, one leading to arginine and/or urea and the other to pyrimidine nucleotides. The small subunit (glutamine amidotransferase) binds and cleaves glutamine to supply the large subunit with the substrate ammonia.</text>
</comment>
<dbReference type="InterPro" id="IPR017926">
    <property type="entry name" value="GATASE"/>
</dbReference>
<evidence type="ECO:0000313" key="11">
    <source>
        <dbReference type="Proteomes" id="UP001597362"/>
    </source>
</evidence>
<keyword evidence="11" id="KW-1185">Reference proteome</keyword>
<dbReference type="InterPro" id="IPR035686">
    <property type="entry name" value="CPSase_GATase1"/>
</dbReference>
<dbReference type="RefSeq" id="WP_377772149.1">
    <property type="nucleotide sequence ID" value="NZ_JBHUHO010000030.1"/>
</dbReference>
<evidence type="ECO:0000256" key="6">
    <source>
        <dbReference type="ARBA" id="ARBA00022962"/>
    </source>
</evidence>
<reference evidence="11" key="1">
    <citation type="journal article" date="2019" name="Int. J. Syst. Evol. Microbiol.">
        <title>The Global Catalogue of Microorganisms (GCM) 10K type strain sequencing project: providing services to taxonomists for standard genome sequencing and annotation.</title>
        <authorList>
            <consortium name="The Broad Institute Genomics Platform"/>
            <consortium name="The Broad Institute Genome Sequencing Center for Infectious Disease"/>
            <person name="Wu L."/>
            <person name="Ma J."/>
        </authorList>
    </citation>
    <scope>NUCLEOTIDE SEQUENCE [LARGE SCALE GENOMIC DNA]</scope>
    <source>
        <strain evidence="11">GH52</strain>
    </source>
</reference>
<dbReference type="EC" id="6.3.5.5" evidence="8"/>
<comment type="caution">
    <text evidence="10">The sequence shown here is derived from an EMBL/GenBank/DDBJ whole genome shotgun (WGS) entry which is preliminary data.</text>
</comment>
<comment type="caution">
    <text evidence="8">Lacks conserved residue(s) required for the propagation of feature annotation.</text>
</comment>